<proteinExistence type="predicted"/>
<sequence>MPYLRPELVLDRFSSFARDDVRPAITGEGDEFLEAQVGSMSSTLSFLSKELGGMGESVETQHEALLAALDDADDVLDDAAVEGADLSVSVEETRRRVSNAPRDDVYEHERVLVEASADLLEAVDEGLDRETARAVRTPLYGFLETRVESQLRMLGREAE</sequence>
<accession>A0ABD5RSD0</accession>
<dbReference type="AlphaFoldDB" id="A0ABD5RSD0"/>
<dbReference type="RefSeq" id="WP_247420405.1">
    <property type="nucleotide sequence ID" value="NZ_JALLGW010000003.1"/>
</dbReference>
<gene>
    <name evidence="1" type="ORF">ACFPYI_19420</name>
</gene>
<dbReference type="EMBL" id="JBHSQH010000002">
    <property type="protein sequence ID" value="MFC5973505.1"/>
    <property type="molecule type" value="Genomic_DNA"/>
</dbReference>
<organism evidence="1 2">
    <name type="scientific">Halomarina salina</name>
    <dbReference type="NCBI Taxonomy" id="1872699"/>
    <lineage>
        <taxon>Archaea</taxon>
        <taxon>Methanobacteriati</taxon>
        <taxon>Methanobacteriota</taxon>
        <taxon>Stenosarchaea group</taxon>
        <taxon>Halobacteria</taxon>
        <taxon>Halobacteriales</taxon>
        <taxon>Natronomonadaceae</taxon>
        <taxon>Halomarina</taxon>
    </lineage>
</organism>
<evidence type="ECO:0000313" key="2">
    <source>
        <dbReference type="Proteomes" id="UP001596099"/>
    </source>
</evidence>
<reference evidence="1 2" key="1">
    <citation type="journal article" date="2019" name="Int. J. Syst. Evol. Microbiol.">
        <title>The Global Catalogue of Microorganisms (GCM) 10K type strain sequencing project: providing services to taxonomists for standard genome sequencing and annotation.</title>
        <authorList>
            <consortium name="The Broad Institute Genomics Platform"/>
            <consortium name="The Broad Institute Genome Sequencing Center for Infectious Disease"/>
            <person name="Wu L."/>
            <person name="Ma J."/>
        </authorList>
    </citation>
    <scope>NUCLEOTIDE SEQUENCE [LARGE SCALE GENOMIC DNA]</scope>
    <source>
        <strain evidence="1 2">CGMCC 1.12543</strain>
    </source>
</reference>
<dbReference type="Proteomes" id="UP001596099">
    <property type="component" value="Unassembled WGS sequence"/>
</dbReference>
<comment type="caution">
    <text evidence="1">The sequence shown here is derived from an EMBL/GenBank/DDBJ whole genome shotgun (WGS) entry which is preliminary data.</text>
</comment>
<name>A0ABD5RSD0_9EURY</name>
<keyword evidence="2" id="KW-1185">Reference proteome</keyword>
<protein>
    <submittedName>
        <fullName evidence="1">Uncharacterized protein</fullName>
    </submittedName>
</protein>
<evidence type="ECO:0000313" key="1">
    <source>
        <dbReference type="EMBL" id="MFC5973505.1"/>
    </source>
</evidence>